<keyword evidence="3" id="KW-1185">Reference proteome</keyword>
<comment type="caution">
    <text evidence="2">The sequence shown here is derived from an EMBL/GenBank/DDBJ whole genome shotgun (WGS) entry which is preliminary data.</text>
</comment>
<evidence type="ECO:0000313" key="3">
    <source>
        <dbReference type="Proteomes" id="UP000762676"/>
    </source>
</evidence>
<dbReference type="EMBL" id="BMAT01012811">
    <property type="protein sequence ID" value="GFR99612.1"/>
    <property type="molecule type" value="Genomic_DNA"/>
</dbReference>
<evidence type="ECO:0000313" key="2">
    <source>
        <dbReference type="EMBL" id="GFR99612.1"/>
    </source>
</evidence>
<accession>A0AAV4HN80</accession>
<dbReference type="Proteomes" id="UP000762676">
    <property type="component" value="Unassembled WGS sequence"/>
</dbReference>
<evidence type="ECO:0000256" key="1">
    <source>
        <dbReference type="SAM" id="Phobius"/>
    </source>
</evidence>
<keyword evidence="1" id="KW-1133">Transmembrane helix</keyword>
<keyword evidence="1" id="KW-0812">Transmembrane</keyword>
<proteinExistence type="predicted"/>
<name>A0AAV4HN80_9GAST</name>
<dbReference type="AlphaFoldDB" id="A0AAV4HN80"/>
<keyword evidence="1" id="KW-0472">Membrane</keyword>
<reference evidence="2 3" key="1">
    <citation type="journal article" date="2021" name="Elife">
        <title>Chloroplast acquisition without the gene transfer in kleptoplastic sea slugs, Plakobranchus ocellatus.</title>
        <authorList>
            <person name="Maeda T."/>
            <person name="Takahashi S."/>
            <person name="Yoshida T."/>
            <person name="Shimamura S."/>
            <person name="Takaki Y."/>
            <person name="Nagai Y."/>
            <person name="Toyoda A."/>
            <person name="Suzuki Y."/>
            <person name="Arimoto A."/>
            <person name="Ishii H."/>
            <person name="Satoh N."/>
            <person name="Nishiyama T."/>
            <person name="Hasebe M."/>
            <person name="Maruyama T."/>
            <person name="Minagawa J."/>
            <person name="Obokata J."/>
            <person name="Shigenobu S."/>
        </authorList>
    </citation>
    <scope>NUCLEOTIDE SEQUENCE [LARGE SCALE GENOMIC DNA]</scope>
</reference>
<sequence>MAWSGIEPATSKSRVRRPNHFATLPLFTHYLMFGSSKKKVCQCVVSASSVQMLATTFGVNTILLQLSLSRLSCAILYMPMSLAFVMFSVLCSQLK</sequence>
<organism evidence="2 3">
    <name type="scientific">Elysia marginata</name>
    <dbReference type="NCBI Taxonomy" id="1093978"/>
    <lineage>
        <taxon>Eukaryota</taxon>
        <taxon>Metazoa</taxon>
        <taxon>Spiralia</taxon>
        <taxon>Lophotrochozoa</taxon>
        <taxon>Mollusca</taxon>
        <taxon>Gastropoda</taxon>
        <taxon>Heterobranchia</taxon>
        <taxon>Euthyneura</taxon>
        <taxon>Panpulmonata</taxon>
        <taxon>Sacoglossa</taxon>
        <taxon>Placobranchoidea</taxon>
        <taxon>Plakobranchidae</taxon>
        <taxon>Elysia</taxon>
    </lineage>
</organism>
<protein>
    <submittedName>
        <fullName evidence="2">Uncharacterized protein</fullName>
    </submittedName>
</protein>
<feature type="transmembrane region" description="Helical" evidence="1">
    <location>
        <begin position="75"/>
        <end position="94"/>
    </location>
</feature>
<gene>
    <name evidence="2" type="ORF">ElyMa_006378500</name>
</gene>